<organism evidence="3 4">
    <name type="scientific">Enterococcus silesiacus</name>
    <dbReference type="NCBI Taxonomy" id="332949"/>
    <lineage>
        <taxon>Bacteria</taxon>
        <taxon>Bacillati</taxon>
        <taxon>Bacillota</taxon>
        <taxon>Bacilli</taxon>
        <taxon>Lactobacillales</taxon>
        <taxon>Enterococcaceae</taxon>
        <taxon>Enterococcus</taxon>
    </lineage>
</organism>
<evidence type="ECO:0000256" key="1">
    <source>
        <dbReference type="ARBA" id="ARBA00022679"/>
    </source>
</evidence>
<dbReference type="PANTHER" id="PTHR43861">
    <property type="entry name" value="TRANS-ACONITATE 2-METHYLTRANSFERASE-RELATED"/>
    <property type="match status" value="1"/>
</dbReference>
<dbReference type="Pfam" id="PF13649">
    <property type="entry name" value="Methyltransf_25"/>
    <property type="match status" value="1"/>
</dbReference>
<protein>
    <recommendedName>
        <fullName evidence="2">Methyltransferase domain-containing protein</fullName>
    </recommendedName>
</protein>
<reference evidence="3 4" key="1">
    <citation type="submission" date="2014-12" db="EMBL/GenBank/DDBJ databases">
        <title>Draft genome sequences of 29 type strains of Enterococci.</title>
        <authorList>
            <person name="Zhong Z."/>
            <person name="Sun Z."/>
            <person name="Liu W."/>
            <person name="Zhang W."/>
            <person name="Zhang H."/>
        </authorList>
    </citation>
    <scope>NUCLEOTIDE SEQUENCE [LARGE SCALE GENOMIC DNA]</scope>
    <source>
        <strain evidence="3 4">DSM 22801</strain>
    </source>
</reference>
<proteinExistence type="predicted"/>
<accession>A0AA91GEA6</accession>
<sequence length="237" mass="27367">METQRKKGKKMADWNTLFYDQKNIELAPEPEVVKFIELLATEFPNVRKRRVWDLGCGGGRHSVVIGKMGCKVFISDNSSKAIELTTKKLEENNIDYLEALTSMENYPWSKKEFLHGVFSWAVLQHNTLDKITEAIDCIHDSLLAGGYFLGTIKSTKADLYGKGEEIEKDTFVLEVGIEEGVPHHYFDEDGIKQLFPSDKWEIIILAEQVVNYIEKAEEFWSFNPFRYTTWCVLAKKR</sequence>
<evidence type="ECO:0000313" key="4">
    <source>
        <dbReference type="Proteomes" id="UP000183039"/>
    </source>
</evidence>
<dbReference type="InterPro" id="IPR041698">
    <property type="entry name" value="Methyltransf_25"/>
</dbReference>
<feature type="domain" description="Methyltransferase" evidence="2">
    <location>
        <begin position="51"/>
        <end position="146"/>
    </location>
</feature>
<comment type="caution">
    <text evidence="3">The sequence shown here is derived from an EMBL/GenBank/DDBJ whole genome shotgun (WGS) entry which is preliminary data.</text>
</comment>
<dbReference type="EMBL" id="JXLC01000013">
    <property type="protein sequence ID" value="OJG91557.1"/>
    <property type="molecule type" value="Genomic_DNA"/>
</dbReference>
<dbReference type="Gene3D" id="3.40.50.150">
    <property type="entry name" value="Vaccinia Virus protein VP39"/>
    <property type="match status" value="1"/>
</dbReference>
<evidence type="ECO:0000259" key="2">
    <source>
        <dbReference type="Pfam" id="PF13649"/>
    </source>
</evidence>
<evidence type="ECO:0000313" key="3">
    <source>
        <dbReference type="EMBL" id="OJG91557.1"/>
    </source>
</evidence>
<dbReference type="InterPro" id="IPR029063">
    <property type="entry name" value="SAM-dependent_MTases_sf"/>
</dbReference>
<dbReference type="Proteomes" id="UP000183039">
    <property type="component" value="Unassembled WGS sequence"/>
</dbReference>
<name>A0AA91GEA6_9ENTE</name>
<dbReference type="GO" id="GO:0016740">
    <property type="term" value="F:transferase activity"/>
    <property type="evidence" value="ECO:0007669"/>
    <property type="project" value="UniProtKB-KW"/>
</dbReference>
<gene>
    <name evidence="3" type="ORF">RV15_GL000643</name>
</gene>
<keyword evidence="1" id="KW-0808">Transferase</keyword>
<dbReference type="CDD" id="cd02440">
    <property type="entry name" value="AdoMet_MTases"/>
    <property type="match status" value="1"/>
</dbReference>
<dbReference type="AlphaFoldDB" id="A0AA91GEA6"/>
<dbReference type="SUPFAM" id="SSF53335">
    <property type="entry name" value="S-adenosyl-L-methionine-dependent methyltransferases"/>
    <property type="match status" value="1"/>
</dbReference>